<accession>A0A1Z4JGW7</accession>
<dbReference type="PANTHER" id="PTHR10655">
    <property type="entry name" value="LYSOPHOSPHOLIPASE-RELATED"/>
    <property type="match status" value="1"/>
</dbReference>
<gene>
    <name evidence="4" type="ORF">NIES2135_28230</name>
</gene>
<protein>
    <submittedName>
        <fullName evidence="4">Serine esterase</fullName>
    </submittedName>
</protein>
<comment type="similarity">
    <text evidence="1">Belongs to the AB hydrolase superfamily. AB hydrolase 2 family.</text>
</comment>
<dbReference type="EMBL" id="AP018203">
    <property type="protein sequence ID" value="BAY55996.1"/>
    <property type="molecule type" value="Genomic_DNA"/>
</dbReference>
<dbReference type="Gene3D" id="3.40.50.1820">
    <property type="entry name" value="alpha/beta hydrolase"/>
    <property type="match status" value="1"/>
</dbReference>
<dbReference type="PANTHER" id="PTHR10655:SF17">
    <property type="entry name" value="LYSOPHOSPHOLIPASE-LIKE PROTEIN 1"/>
    <property type="match status" value="1"/>
</dbReference>
<feature type="domain" description="Phospholipase/carboxylesterase/thioesterase" evidence="3">
    <location>
        <begin position="5"/>
        <end position="206"/>
    </location>
</feature>
<name>A0A1Z4JGW7_LEPBY</name>
<organism evidence="4 5">
    <name type="scientific">Leptolyngbya boryana NIES-2135</name>
    <dbReference type="NCBI Taxonomy" id="1973484"/>
    <lineage>
        <taxon>Bacteria</taxon>
        <taxon>Bacillati</taxon>
        <taxon>Cyanobacteriota</taxon>
        <taxon>Cyanophyceae</taxon>
        <taxon>Leptolyngbyales</taxon>
        <taxon>Leptolyngbyaceae</taxon>
        <taxon>Leptolyngbya group</taxon>
        <taxon>Leptolyngbya</taxon>
    </lineage>
</organism>
<evidence type="ECO:0000259" key="3">
    <source>
        <dbReference type="Pfam" id="PF02230"/>
    </source>
</evidence>
<dbReference type="InterPro" id="IPR029058">
    <property type="entry name" value="AB_hydrolase_fold"/>
</dbReference>
<dbReference type="GO" id="GO:0016787">
    <property type="term" value="F:hydrolase activity"/>
    <property type="evidence" value="ECO:0007669"/>
    <property type="project" value="UniProtKB-KW"/>
</dbReference>
<proteinExistence type="inferred from homology"/>
<dbReference type="InterPro" id="IPR050565">
    <property type="entry name" value="LYPA1-2/EST-like"/>
</dbReference>
<dbReference type="Proteomes" id="UP000217895">
    <property type="component" value="Chromosome"/>
</dbReference>
<dbReference type="SUPFAM" id="SSF53474">
    <property type="entry name" value="alpha/beta-Hydrolases"/>
    <property type="match status" value="1"/>
</dbReference>
<evidence type="ECO:0000256" key="1">
    <source>
        <dbReference type="ARBA" id="ARBA00006499"/>
    </source>
</evidence>
<keyword evidence="5" id="KW-1185">Reference proteome</keyword>
<keyword evidence="2" id="KW-0378">Hydrolase</keyword>
<sequence>MLNTMTIPAKSGTATAAIVILHGWGANAQDVAFLCSLLKLDQVQFILPDAPFPFPYSPEGRMWYDLSESNFSSDFGQRSDLISSRQQLRDWLNSLEATTGIPLSRTILGGFSQGGAMTLDVGLSLPLAGLMILSGYQHSTLHPGATVPPILMVHGRQDMVVPLAAAQLAKKNLEGLGIAIDYQEFDIGHEISPLVLNEVYEFVQKILPGVGGN</sequence>
<evidence type="ECO:0000256" key="2">
    <source>
        <dbReference type="ARBA" id="ARBA00022801"/>
    </source>
</evidence>
<reference evidence="4 5" key="1">
    <citation type="submission" date="2017-06" db="EMBL/GenBank/DDBJ databases">
        <title>Genome sequencing of cyanobaciteial culture collection at National Institute for Environmental Studies (NIES).</title>
        <authorList>
            <person name="Hirose Y."/>
            <person name="Shimura Y."/>
            <person name="Fujisawa T."/>
            <person name="Nakamura Y."/>
            <person name="Kawachi M."/>
        </authorList>
    </citation>
    <scope>NUCLEOTIDE SEQUENCE [LARGE SCALE GENOMIC DNA]</scope>
    <source>
        <strain evidence="4 5">NIES-2135</strain>
    </source>
</reference>
<dbReference type="Pfam" id="PF02230">
    <property type="entry name" value="Abhydrolase_2"/>
    <property type="match status" value="1"/>
</dbReference>
<dbReference type="InterPro" id="IPR003140">
    <property type="entry name" value="PLipase/COase/thioEstase"/>
</dbReference>
<evidence type="ECO:0000313" key="4">
    <source>
        <dbReference type="EMBL" id="BAY55996.1"/>
    </source>
</evidence>
<dbReference type="AlphaFoldDB" id="A0A1Z4JGW7"/>
<evidence type="ECO:0000313" key="5">
    <source>
        <dbReference type="Proteomes" id="UP000217895"/>
    </source>
</evidence>